<feature type="non-terminal residue" evidence="1">
    <location>
        <position position="1"/>
    </location>
</feature>
<protein>
    <submittedName>
        <fullName evidence="1">Uncharacterized protein</fullName>
    </submittedName>
</protein>
<keyword evidence="2" id="KW-1185">Reference proteome</keyword>
<dbReference type="Proteomes" id="UP000265520">
    <property type="component" value="Unassembled WGS sequence"/>
</dbReference>
<dbReference type="AlphaFoldDB" id="A0A392T6U2"/>
<accession>A0A392T6U2</accession>
<organism evidence="1 2">
    <name type="scientific">Trifolium medium</name>
    <dbReference type="NCBI Taxonomy" id="97028"/>
    <lineage>
        <taxon>Eukaryota</taxon>
        <taxon>Viridiplantae</taxon>
        <taxon>Streptophyta</taxon>
        <taxon>Embryophyta</taxon>
        <taxon>Tracheophyta</taxon>
        <taxon>Spermatophyta</taxon>
        <taxon>Magnoliopsida</taxon>
        <taxon>eudicotyledons</taxon>
        <taxon>Gunneridae</taxon>
        <taxon>Pentapetalae</taxon>
        <taxon>rosids</taxon>
        <taxon>fabids</taxon>
        <taxon>Fabales</taxon>
        <taxon>Fabaceae</taxon>
        <taxon>Papilionoideae</taxon>
        <taxon>50 kb inversion clade</taxon>
        <taxon>NPAAA clade</taxon>
        <taxon>Hologalegina</taxon>
        <taxon>IRL clade</taxon>
        <taxon>Trifolieae</taxon>
        <taxon>Trifolium</taxon>
    </lineage>
</organism>
<sequence length="68" mass="7859">KDYVENPAFETFKVEVKEELSAQKMKLQELAVNQKAMSMKQETMNAKQEEMNADLKVILSILSQNRNP</sequence>
<name>A0A392T6U2_9FABA</name>
<dbReference type="EMBL" id="LXQA010505514">
    <property type="protein sequence ID" value="MCI56015.1"/>
    <property type="molecule type" value="Genomic_DNA"/>
</dbReference>
<evidence type="ECO:0000313" key="2">
    <source>
        <dbReference type="Proteomes" id="UP000265520"/>
    </source>
</evidence>
<reference evidence="1 2" key="1">
    <citation type="journal article" date="2018" name="Front. Plant Sci.">
        <title>Red Clover (Trifolium pratense) and Zigzag Clover (T. medium) - A Picture of Genomic Similarities and Differences.</title>
        <authorList>
            <person name="Dluhosova J."/>
            <person name="Istvanek J."/>
            <person name="Nedelnik J."/>
            <person name="Repkova J."/>
        </authorList>
    </citation>
    <scope>NUCLEOTIDE SEQUENCE [LARGE SCALE GENOMIC DNA]</scope>
    <source>
        <strain evidence="2">cv. 10/8</strain>
        <tissue evidence="1">Leaf</tissue>
    </source>
</reference>
<evidence type="ECO:0000313" key="1">
    <source>
        <dbReference type="EMBL" id="MCI56015.1"/>
    </source>
</evidence>
<comment type="caution">
    <text evidence="1">The sequence shown here is derived from an EMBL/GenBank/DDBJ whole genome shotgun (WGS) entry which is preliminary data.</text>
</comment>
<proteinExistence type="predicted"/>